<name>A0A7M1QSG9_9ACTO</name>
<dbReference type="InterPro" id="IPR002571">
    <property type="entry name" value="HrcA"/>
</dbReference>
<accession>A0A7M1QSG9</accession>
<comment type="function">
    <text evidence="5 6">Negative regulator of class I heat shock genes (grpE-dnaK-dnaJ and groELS operons). Prevents heat-shock induction of these operons.</text>
</comment>
<dbReference type="InterPro" id="IPR036390">
    <property type="entry name" value="WH_DNA-bd_sf"/>
</dbReference>
<evidence type="ECO:0000256" key="1">
    <source>
        <dbReference type="ARBA" id="ARBA00022491"/>
    </source>
</evidence>
<dbReference type="Pfam" id="PF08220">
    <property type="entry name" value="HTH_DeoR"/>
    <property type="match status" value="1"/>
</dbReference>
<feature type="domain" description="HTH deoR-type" evidence="8">
    <location>
        <begin position="34"/>
        <end position="62"/>
    </location>
</feature>
<dbReference type="InterPro" id="IPR001034">
    <property type="entry name" value="DeoR_HTH"/>
</dbReference>
<dbReference type="RefSeq" id="WP_193327421.1">
    <property type="nucleotide sequence ID" value="NZ_CP053291.1"/>
</dbReference>
<dbReference type="SUPFAM" id="SSF55781">
    <property type="entry name" value="GAF domain-like"/>
    <property type="match status" value="1"/>
</dbReference>
<dbReference type="HAMAP" id="MF_00081">
    <property type="entry name" value="HrcA"/>
    <property type="match status" value="1"/>
</dbReference>
<evidence type="ECO:0000256" key="2">
    <source>
        <dbReference type="ARBA" id="ARBA00023015"/>
    </source>
</evidence>
<gene>
    <name evidence="6 9" type="primary">hrcA</name>
    <name evidence="9" type="ORF">INS88_05750</name>
</gene>
<evidence type="ECO:0000259" key="7">
    <source>
        <dbReference type="Pfam" id="PF01628"/>
    </source>
</evidence>
<sequence>MNNERRAMVLNAIVQDYVKTGEPVGSRAVVERHHLGVSPATVRNDMAALEEAGLIHQPHTSAGRVPTDAGYRQFVDQIADVKPLSRAERAAIERMLYDAVDLDDVITRAVRLLASLTNQTAMVQYPSLRRTSLRHIELVALTERKVLVVIITDAGRVEQRVVSFPDALGADDLAALRLAVNSELEELQLPELGQALARLAACLPHQLVDAADIIGRAVEDTLANEAEERVVVAGTANLTRYNIDFEHSVFPILDAIEEQVVLLRMLANQQDGLHVGIGRENSGDAFSETSVVSTNYVGPDQKTLARLGIIGPTRMDYTANISSVYAVAKYLSDILAAN</sequence>
<dbReference type="InterPro" id="IPR021153">
    <property type="entry name" value="HrcA_C"/>
</dbReference>
<keyword evidence="3 6" id="KW-0346">Stress response</keyword>
<dbReference type="Proteomes" id="UP000595053">
    <property type="component" value="Chromosome"/>
</dbReference>
<keyword evidence="10" id="KW-1185">Reference proteome</keyword>
<dbReference type="NCBIfam" id="TIGR00331">
    <property type="entry name" value="hrcA"/>
    <property type="match status" value="1"/>
</dbReference>
<evidence type="ECO:0000313" key="9">
    <source>
        <dbReference type="EMBL" id="QOR44808.1"/>
    </source>
</evidence>
<evidence type="ECO:0000256" key="6">
    <source>
        <dbReference type="HAMAP-Rule" id="MF_00081"/>
    </source>
</evidence>
<accession>A0A8A5U2U8</accession>
<dbReference type="InterPro" id="IPR036388">
    <property type="entry name" value="WH-like_DNA-bd_sf"/>
</dbReference>
<feature type="domain" description="Heat-inducible transcription repressor HrcA C-terminal" evidence="7">
    <location>
        <begin position="103"/>
        <end position="319"/>
    </location>
</feature>
<dbReference type="GO" id="GO:0045892">
    <property type="term" value="P:negative regulation of DNA-templated transcription"/>
    <property type="evidence" value="ECO:0007669"/>
    <property type="project" value="UniProtKB-UniRule"/>
</dbReference>
<evidence type="ECO:0000256" key="4">
    <source>
        <dbReference type="ARBA" id="ARBA00023163"/>
    </source>
</evidence>
<comment type="similarity">
    <text evidence="6">Belongs to the HrcA family.</text>
</comment>
<dbReference type="Gene3D" id="3.30.450.40">
    <property type="match status" value="1"/>
</dbReference>
<dbReference type="AlphaFoldDB" id="A0A7M1QSG9"/>
<dbReference type="GO" id="GO:0003677">
    <property type="term" value="F:DNA binding"/>
    <property type="evidence" value="ECO:0007669"/>
    <property type="project" value="InterPro"/>
</dbReference>
<dbReference type="FunFam" id="1.10.10.10:FF:000049">
    <property type="entry name" value="Heat-inducible transcription repressor HrcA"/>
    <property type="match status" value="1"/>
</dbReference>
<dbReference type="PANTHER" id="PTHR34824">
    <property type="entry name" value="HEAT-INDUCIBLE TRANSCRIPTION REPRESSOR HRCA"/>
    <property type="match status" value="1"/>
</dbReference>
<reference evidence="9 10" key="1">
    <citation type="submission" date="2020-10" db="EMBL/GenBank/DDBJ databases">
        <title>Trueperella pecoris sp. nov. isolated from bovine and porcine specimens.</title>
        <authorList>
            <person name="Schoenecker L."/>
            <person name="Schnydrig P."/>
            <person name="Brodard I."/>
            <person name="Thomann A."/>
            <person name="Hemphill A."/>
            <person name="Rodriguez-Campos S."/>
            <person name="Perreten V."/>
            <person name="Jores J."/>
            <person name="Kittl S."/>
        </authorList>
    </citation>
    <scope>NUCLEOTIDE SEQUENCE [LARGE SCALE GENOMIC DNA]</scope>
    <source>
        <strain evidence="9 10">15A0121</strain>
    </source>
</reference>
<dbReference type="Gene3D" id="3.30.390.60">
    <property type="entry name" value="Heat-inducible transcription repressor hrca homolog, domain 3"/>
    <property type="match status" value="1"/>
</dbReference>
<keyword evidence="2 6" id="KW-0805">Transcription regulation</keyword>
<keyword evidence="1 6" id="KW-0678">Repressor</keyword>
<dbReference type="InterPro" id="IPR023120">
    <property type="entry name" value="WHTH_transcript_rep_HrcA_IDD"/>
</dbReference>
<dbReference type="PIRSF" id="PIRSF005485">
    <property type="entry name" value="HrcA"/>
    <property type="match status" value="1"/>
</dbReference>
<dbReference type="Gene3D" id="1.10.10.10">
    <property type="entry name" value="Winged helix-like DNA-binding domain superfamily/Winged helix DNA-binding domain"/>
    <property type="match status" value="1"/>
</dbReference>
<dbReference type="EMBL" id="CP063213">
    <property type="protein sequence ID" value="QOR44808.1"/>
    <property type="molecule type" value="Genomic_DNA"/>
</dbReference>
<proteinExistence type="inferred from homology"/>
<protein>
    <recommendedName>
        <fullName evidence="6">Heat-inducible transcription repressor HrcA</fullName>
    </recommendedName>
</protein>
<organism evidence="9 10">
    <name type="scientific">Trueperella pecoris</name>
    <dbReference type="NCBI Taxonomy" id="2733571"/>
    <lineage>
        <taxon>Bacteria</taxon>
        <taxon>Bacillati</taxon>
        <taxon>Actinomycetota</taxon>
        <taxon>Actinomycetes</taxon>
        <taxon>Actinomycetales</taxon>
        <taxon>Actinomycetaceae</taxon>
        <taxon>Trueperella</taxon>
    </lineage>
</organism>
<evidence type="ECO:0000313" key="10">
    <source>
        <dbReference type="Proteomes" id="UP000595053"/>
    </source>
</evidence>
<dbReference type="Pfam" id="PF01628">
    <property type="entry name" value="HrcA"/>
    <property type="match status" value="1"/>
</dbReference>
<evidence type="ECO:0000256" key="5">
    <source>
        <dbReference type="ARBA" id="ARBA00055319"/>
    </source>
</evidence>
<dbReference type="PANTHER" id="PTHR34824:SF1">
    <property type="entry name" value="HEAT-INDUCIBLE TRANSCRIPTION REPRESSOR HRCA"/>
    <property type="match status" value="1"/>
</dbReference>
<dbReference type="GO" id="GO:0003700">
    <property type="term" value="F:DNA-binding transcription factor activity"/>
    <property type="evidence" value="ECO:0007669"/>
    <property type="project" value="InterPro"/>
</dbReference>
<keyword evidence="4 6" id="KW-0804">Transcription</keyword>
<evidence type="ECO:0000259" key="8">
    <source>
        <dbReference type="Pfam" id="PF08220"/>
    </source>
</evidence>
<dbReference type="SUPFAM" id="SSF46785">
    <property type="entry name" value="Winged helix' DNA-binding domain"/>
    <property type="match status" value="1"/>
</dbReference>
<dbReference type="InterPro" id="IPR029016">
    <property type="entry name" value="GAF-like_dom_sf"/>
</dbReference>
<evidence type="ECO:0000256" key="3">
    <source>
        <dbReference type="ARBA" id="ARBA00023016"/>
    </source>
</evidence>